<reference evidence="3 4" key="1">
    <citation type="journal article" date="2018" name="Evol. Lett.">
        <title>Horizontal gene cluster transfer increased hallucinogenic mushroom diversity.</title>
        <authorList>
            <person name="Reynolds H.T."/>
            <person name="Vijayakumar V."/>
            <person name="Gluck-Thaler E."/>
            <person name="Korotkin H.B."/>
            <person name="Matheny P.B."/>
            <person name="Slot J.C."/>
        </authorList>
    </citation>
    <scope>NUCLEOTIDE SEQUENCE [LARGE SCALE GENOMIC DNA]</scope>
    <source>
        <strain evidence="3 4">2631</strain>
    </source>
</reference>
<feature type="transmembrane region" description="Helical" evidence="2">
    <location>
        <begin position="51"/>
        <end position="69"/>
    </location>
</feature>
<evidence type="ECO:0000313" key="4">
    <source>
        <dbReference type="Proteomes" id="UP000283269"/>
    </source>
</evidence>
<dbReference type="AlphaFoldDB" id="A0A409WQR1"/>
<organism evidence="3 4">
    <name type="scientific">Psilocybe cyanescens</name>
    <dbReference type="NCBI Taxonomy" id="93625"/>
    <lineage>
        <taxon>Eukaryota</taxon>
        <taxon>Fungi</taxon>
        <taxon>Dikarya</taxon>
        <taxon>Basidiomycota</taxon>
        <taxon>Agaricomycotina</taxon>
        <taxon>Agaricomycetes</taxon>
        <taxon>Agaricomycetidae</taxon>
        <taxon>Agaricales</taxon>
        <taxon>Agaricineae</taxon>
        <taxon>Strophariaceae</taxon>
        <taxon>Psilocybe</taxon>
    </lineage>
</organism>
<dbReference type="EMBL" id="NHYD01003307">
    <property type="protein sequence ID" value="PPQ80832.1"/>
    <property type="molecule type" value="Genomic_DNA"/>
</dbReference>
<feature type="transmembrane region" description="Helical" evidence="2">
    <location>
        <begin position="81"/>
        <end position="104"/>
    </location>
</feature>
<keyword evidence="2" id="KW-0472">Membrane</keyword>
<evidence type="ECO:0000256" key="1">
    <source>
        <dbReference type="SAM" id="MobiDB-lite"/>
    </source>
</evidence>
<name>A0A409WQR1_PSICY</name>
<sequence>MDFVQTLDPSKLVLAGTGLSFVLSIAATPPYNLAIFLFGCYAQEAAEGSQSLQTFTGLLGVSTIFDVVWMIKNEQHGLFKFLTVCLLLLKVGFPGLLPTFFAFANALRQRGAQFSLGSANLGGPTGIIALILWSMPGGFTSNGREGYQTVDDDAFVRGIRTAPSVPHKAAPAAEPPSAPGAYQSV</sequence>
<keyword evidence="4" id="KW-1185">Reference proteome</keyword>
<feature type="region of interest" description="Disordered" evidence="1">
    <location>
        <begin position="166"/>
        <end position="185"/>
    </location>
</feature>
<keyword evidence="2" id="KW-0812">Transmembrane</keyword>
<feature type="transmembrane region" description="Helical" evidence="2">
    <location>
        <begin position="12"/>
        <end position="31"/>
    </location>
</feature>
<dbReference type="InParanoid" id="A0A409WQR1"/>
<comment type="caution">
    <text evidence="3">The sequence shown here is derived from an EMBL/GenBank/DDBJ whole genome shotgun (WGS) entry which is preliminary data.</text>
</comment>
<evidence type="ECO:0000256" key="2">
    <source>
        <dbReference type="SAM" id="Phobius"/>
    </source>
</evidence>
<protein>
    <submittedName>
        <fullName evidence="3">Uncharacterized protein</fullName>
    </submittedName>
</protein>
<evidence type="ECO:0000313" key="3">
    <source>
        <dbReference type="EMBL" id="PPQ80832.1"/>
    </source>
</evidence>
<dbReference type="OrthoDB" id="2500246at2759"/>
<dbReference type="Proteomes" id="UP000283269">
    <property type="component" value="Unassembled WGS sequence"/>
</dbReference>
<keyword evidence="2" id="KW-1133">Transmembrane helix</keyword>
<feature type="transmembrane region" description="Helical" evidence="2">
    <location>
        <begin position="116"/>
        <end position="135"/>
    </location>
</feature>
<gene>
    <name evidence="3" type="ORF">CVT25_001957</name>
</gene>
<proteinExistence type="predicted"/>
<accession>A0A409WQR1</accession>